<organism evidence="1 2">
    <name type="scientific">Thermofilum pendens (strain DSM 2475 / Hrk 5)</name>
    <dbReference type="NCBI Taxonomy" id="368408"/>
    <lineage>
        <taxon>Archaea</taxon>
        <taxon>Thermoproteota</taxon>
        <taxon>Thermoprotei</taxon>
        <taxon>Thermofilales</taxon>
        <taxon>Thermofilaceae</taxon>
        <taxon>Thermofilum</taxon>
    </lineage>
</organism>
<name>A1RZP9_THEPD</name>
<gene>
    <name evidence="1" type="ordered locus">Tpen_1281</name>
</gene>
<dbReference type="EMBL" id="CP000505">
    <property type="protein sequence ID" value="ABL78679.1"/>
    <property type="molecule type" value="Genomic_DNA"/>
</dbReference>
<accession>A1RZP9</accession>
<dbReference type="EnsemblBacteria" id="ABL78679">
    <property type="protein sequence ID" value="ABL78679"/>
    <property type="gene ID" value="Tpen_1281"/>
</dbReference>
<dbReference type="Proteomes" id="UP000000641">
    <property type="component" value="Chromosome"/>
</dbReference>
<dbReference type="STRING" id="368408.Tpen_1281"/>
<sequence>MYLQMLRILEEVGALKHDAKEVYRALKTSQR</sequence>
<dbReference type="KEGG" id="tpe:Tpen_1281"/>
<proteinExistence type="predicted"/>
<dbReference type="AlphaFoldDB" id="A1RZP9"/>
<evidence type="ECO:0000313" key="2">
    <source>
        <dbReference type="Proteomes" id="UP000000641"/>
    </source>
</evidence>
<protein>
    <submittedName>
        <fullName evidence="1">Uncharacterized protein</fullName>
    </submittedName>
</protein>
<keyword evidence="2" id="KW-1185">Reference proteome</keyword>
<reference evidence="2" key="1">
    <citation type="journal article" date="2008" name="J. Bacteriol.">
        <title>Genome sequence of Thermofilum pendens reveals an exceptional loss of biosynthetic pathways without genome reduction.</title>
        <authorList>
            <person name="Anderson I."/>
            <person name="Rodriguez J."/>
            <person name="Susanti D."/>
            <person name="Porat I."/>
            <person name="Reich C."/>
            <person name="Ulrich L.E."/>
            <person name="Elkins J.G."/>
            <person name="Mavromatis K."/>
            <person name="Lykidis A."/>
            <person name="Kim E."/>
            <person name="Thompson L.S."/>
            <person name="Nolan M."/>
            <person name="Land M."/>
            <person name="Copeland A."/>
            <person name="Lapidus A."/>
            <person name="Lucas S."/>
            <person name="Detter C."/>
            <person name="Zhulin I.B."/>
            <person name="Olsen G.J."/>
            <person name="Whitman W."/>
            <person name="Mukhopadhyay B."/>
            <person name="Bristow J."/>
            <person name="Kyrpides N."/>
        </authorList>
    </citation>
    <scope>NUCLEOTIDE SEQUENCE [LARGE SCALE GENOMIC DNA]</scope>
    <source>
        <strain evidence="2">DSM 2475 / Hrk 5</strain>
    </source>
</reference>
<dbReference type="HOGENOM" id="CLU_3394571_0_0_2"/>
<evidence type="ECO:0000313" key="1">
    <source>
        <dbReference type="EMBL" id="ABL78679.1"/>
    </source>
</evidence>